<organism evidence="1 2">
    <name type="scientific">Legionella jordanis</name>
    <dbReference type="NCBI Taxonomy" id="456"/>
    <lineage>
        <taxon>Bacteria</taxon>
        <taxon>Pseudomonadati</taxon>
        <taxon>Pseudomonadota</taxon>
        <taxon>Gammaproteobacteria</taxon>
        <taxon>Legionellales</taxon>
        <taxon>Legionellaceae</taxon>
        <taxon>Legionella</taxon>
    </lineage>
</organism>
<dbReference type="STRING" id="456.Ljor_2611"/>
<comment type="caution">
    <text evidence="1">The sequence shown here is derived from an EMBL/GenBank/DDBJ whole genome shotgun (WGS) entry which is preliminary data.</text>
</comment>
<evidence type="ECO:0000313" key="2">
    <source>
        <dbReference type="Proteomes" id="UP000055035"/>
    </source>
</evidence>
<dbReference type="EMBL" id="LNYJ01000011">
    <property type="protein sequence ID" value="KTD18305.1"/>
    <property type="molecule type" value="Genomic_DNA"/>
</dbReference>
<dbReference type="PATRIC" id="fig|456.5.peg.2803"/>
<gene>
    <name evidence="1" type="ORF">Ljor_2611</name>
</gene>
<dbReference type="RefSeq" id="WP_058471978.1">
    <property type="nucleotide sequence ID" value="NZ_CAAAIC010000006.1"/>
</dbReference>
<dbReference type="Proteomes" id="UP000055035">
    <property type="component" value="Unassembled WGS sequence"/>
</dbReference>
<accession>A0A0W0VDR9</accession>
<dbReference type="OrthoDB" id="999826at2"/>
<dbReference type="AlphaFoldDB" id="A0A0W0VDR9"/>
<reference evidence="1 2" key="1">
    <citation type="submission" date="2015-11" db="EMBL/GenBank/DDBJ databases">
        <title>Genomic analysis of 38 Legionella species identifies large and diverse effector repertoires.</title>
        <authorList>
            <person name="Burstein D."/>
            <person name="Amaro F."/>
            <person name="Zusman T."/>
            <person name="Lifshitz Z."/>
            <person name="Cohen O."/>
            <person name="Gilbert J.A."/>
            <person name="Pupko T."/>
            <person name="Shuman H.A."/>
            <person name="Segal G."/>
        </authorList>
    </citation>
    <scope>NUCLEOTIDE SEQUENCE [LARGE SCALE GENOMIC DNA]</scope>
    <source>
        <strain evidence="1 2">BL-540</strain>
    </source>
</reference>
<protein>
    <submittedName>
        <fullName evidence="1">Uncharacterized protein</fullName>
    </submittedName>
</protein>
<evidence type="ECO:0000313" key="1">
    <source>
        <dbReference type="EMBL" id="KTD18305.1"/>
    </source>
</evidence>
<proteinExistence type="predicted"/>
<keyword evidence="2" id="KW-1185">Reference proteome</keyword>
<name>A0A0W0VDR9_9GAMM</name>
<sequence length="671" mass="77046">MSVLFDQACKALDEDPKSLNEFLSETTFSKVEKQTLCLIAVKGYWPNIYTIPEELIYDDLIIACLEQSFSYVEEMSPGHLTPKIIDVVKERVQELEFLPYWLRTPDICLNAVKKNWQNVSMVPGGMLYEEVHIEAVNKNWRAFFYLKQEAKDNPLVIAAFKQSWTQLNLVLPEPFSPQNIHSFAIEQDASLLEWIPPEFCNPELFIHAVKKNPEHLRYVPRGMMFKVGVEWVKSEAIAIGYLPSALRQKIIDAIGPEELLLKDFMVAPLLFEYEAYHLIIEQLLARCEHLVVTKPQALQEDAEIRDSYLVYANASKRVGKTLHVDVNFLSNCLDLLATNKNLNLVVLGHDPFFVGQRKLGGLSNLEIVQTLKSNANISRLTLLTCNSAKANLLDKEKEINQRLIARRSQNKPSGVVALILMSSLPENGHYEKIYESLNCEEMFVWVQETSNQVLLFQNKRGDQLQRILSDEESKKLQRAIYPNGKKIPFPKKEGTLTCIRGREEKLSQKEYIALTRIITQEKPYSKTHSEYRNNKLIYCFFNNVQIDEGEYKKLKPCLLKDIIDLLHLAKLSQTVHVKAYNNVLHVHTQEKRFVSAVKTANYERDYKEKNRSLFFSGIKGSVNTDALDAEMDKMVNKILERAGDISPNPSQEEEPSQVKAITYKIKAERGT</sequence>